<gene>
    <name evidence="1" type="ORF">PC115_g7095</name>
    <name evidence="2" type="ORF">PC117_g10138</name>
    <name evidence="3" type="ORF">PC118_g12725</name>
</gene>
<evidence type="ECO:0000313" key="4">
    <source>
        <dbReference type="Proteomes" id="UP000774804"/>
    </source>
</evidence>
<dbReference type="Proteomes" id="UP000774804">
    <property type="component" value="Unassembled WGS sequence"/>
</dbReference>
<dbReference type="AlphaFoldDB" id="A0A8T1CYA2"/>
<protein>
    <submittedName>
        <fullName evidence="1">Uncharacterized protein</fullName>
    </submittedName>
</protein>
<evidence type="ECO:0000313" key="1">
    <source>
        <dbReference type="EMBL" id="KAG2928934.1"/>
    </source>
</evidence>
<sequence length="96" mass="10692">MLDDQHMRRLSISIAKFDVGINSKQLAIHGKVESGAAFKIYNIWGGTTRQQKRQDIHCHSQAASMTAVNPFVPRSSLLQPLVIACRVMSSETLAHF</sequence>
<reference evidence="1" key="1">
    <citation type="submission" date="2018-10" db="EMBL/GenBank/DDBJ databases">
        <title>Effector identification in a new, highly contiguous assembly of the strawberry crown rot pathogen Phytophthora cactorum.</title>
        <authorList>
            <person name="Armitage A.D."/>
            <person name="Nellist C.F."/>
            <person name="Bates H."/>
            <person name="Vickerstaff R.J."/>
            <person name="Harrison R.J."/>
        </authorList>
    </citation>
    <scope>NUCLEOTIDE SEQUENCE</scope>
    <source>
        <strain evidence="1">4032</strain>
        <strain evidence="2">4040</strain>
        <strain evidence="3">P415</strain>
    </source>
</reference>
<dbReference type="Proteomes" id="UP000697107">
    <property type="component" value="Unassembled WGS sequence"/>
</dbReference>
<dbReference type="EMBL" id="RCMI01000165">
    <property type="protein sequence ID" value="KAG2928934.1"/>
    <property type="molecule type" value="Genomic_DNA"/>
</dbReference>
<evidence type="ECO:0000313" key="2">
    <source>
        <dbReference type="EMBL" id="KAG2941637.1"/>
    </source>
</evidence>
<dbReference type="Proteomes" id="UP000736787">
    <property type="component" value="Unassembled WGS sequence"/>
</dbReference>
<accession>A0A8T1CYA2</accession>
<dbReference type="EMBL" id="RCML01000417">
    <property type="protein sequence ID" value="KAG2977665.1"/>
    <property type="molecule type" value="Genomic_DNA"/>
</dbReference>
<comment type="caution">
    <text evidence="1">The sequence shown here is derived from an EMBL/GenBank/DDBJ whole genome shotgun (WGS) entry which is preliminary data.</text>
</comment>
<name>A0A8T1CYA2_9STRA</name>
<dbReference type="EMBL" id="RCMK01000242">
    <property type="protein sequence ID" value="KAG2941637.1"/>
    <property type="molecule type" value="Genomic_DNA"/>
</dbReference>
<proteinExistence type="predicted"/>
<organism evidence="1 4">
    <name type="scientific">Phytophthora cactorum</name>
    <dbReference type="NCBI Taxonomy" id="29920"/>
    <lineage>
        <taxon>Eukaryota</taxon>
        <taxon>Sar</taxon>
        <taxon>Stramenopiles</taxon>
        <taxon>Oomycota</taxon>
        <taxon>Peronosporomycetes</taxon>
        <taxon>Peronosporales</taxon>
        <taxon>Peronosporaceae</taxon>
        <taxon>Phytophthora</taxon>
    </lineage>
</organism>
<evidence type="ECO:0000313" key="3">
    <source>
        <dbReference type="EMBL" id="KAG2977665.1"/>
    </source>
</evidence>